<evidence type="ECO:0000313" key="1">
    <source>
        <dbReference type="EMBL" id="MBS9478979.1"/>
    </source>
</evidence>
<evidence type="ECO:0000313" key="2">
    <source>
        <dbReference type="Proteomes" id="UP001166585"/>
    </source>
</evidence>
<sequence length="260" mass="28268">MSLHLVEAPIALRDLHLWAGARRLVAKGSGGSGIDEGVMLHHLLGETFGPAALQPFRLLVAEGGQAATLYAYAAQDAEGLRQTALASLTPGQHAVIRLDRLRSIPRPTSIWREGQRIGFDVRLRPVVRLRNDSTGQTETGEAVSLRKGAEVDAFLARSLRTGVDNPSPPDRTTVYLDWLAERLAGAAQLETETTRLVGFRRQVVIRNARRLEGPDATVHGTLIVTDTEAFARVLAAGIGRHRAYGYGMLLLRPPQRRPGG</sequence>
<dbReference type="InterPro" id="IPR010179">
    <property type="entry name" value="CRISPR-assoc_prot_Cse3"/>
</dbReference>
<dbReference type="Proteomes" id="UP001166585">
    <property type="component" value="Unassembled WGS sequence"/>
</dbReference>
<keyword evidence="2" id="KW-1185">Reference proteome</keyword>
<dbReference type="Pfam" id="PF08798">
    <property type="entry name" value="CRISPR_assoc"/>
    <property type="match status" value="1"/>
</dbReference>
<dbReference type="EMBL" id="JAHCQH010000022">
    <property type="protein sequence ID" value="MBS9478979.1"/>
    <property type="molecule type" value="Genomic_DNA"/>
</dbReference>
<organism evidence="1 2">
    <name type="scientific">Ancylobacter radicis</name>
    <dbReference type="NCBI Taxonomy" id="2836179"/>
    <lineage>
        <taxon>Bacteria</taxon>
        <taxon>Pseudomonadati</taxon>
        <taxon>Pseudomonadota</taxon>
        <taxon>Alphaproteobacteria</taxon>
        <taxon>Hyphomicrobiales</taxon>
        <taxon>Xanthobacteraceae</taxon>
        <taxon>Ancylobacter</taxon>
    </lineage>
</organism>
<comment type="caution">
    <text evidence="1">The sequence shown here is derived from an EMBL/GenBank/DDBJ whole genome shotgun (WGS) entry which is preliminary data.</text>
</comment>
<dbReference type="Gene3D" id="3.30.70.1210">
    <property type="entry name" value="Crispr-associated protein, domain 2"/>
    <property type="match status" value="1"/>
</dbReference>
<gene>
    <name evidence="1" type="ORF">KIP89_17865</name>
</gene>
<reference evidence="1" key="1">
    <citation type="submission" date="2021-05" db="EMBL/GenBank/DDBJ databases">
        <authorList>
            <person name="Sun Q."/>
            <person name="Inoue M."/>
        </authorList>
    </citation>
    <scope>NUCLEOTIDE SEQUENCE</scope>
    <source>
        <strain evidence="1">VKM B-3255</strain>
    </source>
</reference>
<dbReference type="RefSeq" id="WP_213756957.1">
    <property type="nucleotide sequence ID" value="NZ_JAHCQH010000022.1"/>
</dbReference>
<dbReference type="SUPFAM" id="SSF117987">
    <property type="entry name" value="CRISPR-associated protein"/>
    <property type="match status" value="1"/>
</dbReference>
<protein>
    <submittedName>
        <fullName evidence="1">Type I-E CRISPR-associated protein Cas6/Cse3/CasE</fullName>
    </submittedName>
</protein>
<name>A0ABS5RDR9_9HYPH</name>
<accession>A0ABS5RDR9</accession>
<proteinExistence type="predicted"/>
<dbReference type="SMART" id="SM01101">
    <property type="entry name" value="CRISPR_assoc"/>
    <property type="match status" value="1"/>
</dbReference>